<feature type="compositionally biased region" description="Pro residues" evidence="1">
    <location>
        <begin position="808"/>
        <end position="820"/>
    </location>
</feature>
<feature type="region of interest" description="Disordered" evidence="1">
    <location>
        <begin position="597"/>
        <end position="631"/>
    </location>
</feature>
<organism evidence="2 3">
    <name type="scientific">Passalora fulva</name>
    <name type="common">Tomato leaf mold</name>
    <name type="synonym">Cladosporium fulvum</name>
    <dbReference type="NCBI Taxonomy" id="5499"/>
    <lineage>
        <taxon>Eukaryota</taxon>
        <taxon>Fungi</taxon>
        <taxon>Dikarya</taxon>
        <taxon>Ascomycota</taxon>
        <taxon>Pezizomycotina</taxon>
        <taxon>Dothideomycetes</taxon>
        <taxon>Dothideomycetidae</taxon>
        <taxon>Mycosphaerellales</taxon>
        <taxon>Mycosphaerellaceae</taxon>
        <taxon>Fulvia</taxon>
    </lineage>
</organism>
<accession>A0A9Q8L8I5</accession>
<dbReference type="EMBL" id="CP090163">
    <property type="protein sequence ID" value="UJO12746.1"/>
    <property type="molecule type" value="Genomic_DNA"/>
</dbReference>
<evidence type="ECO:0000313" key="2">
    <source>
        <dbReference type="EMBL" id="UJO12746.1"/>
    </source>
</evidence>
<feature type="compositionally biased region" description="Basic and acidic residues" evidence="1">
    <location>
        <begin position="542"/>
        <end position="553"/>
    </location>
</feature>
<reference evidence="2" key="2">
    <citation type="journal article" date="2022" name="Microb. Genom.">
        <title>A chromosome-scale genome assembly of the tomato pathogen Cladosporium fulvum reveals a compartmentalized genome architecture and the presence of a dispensable chromosome.</title>
        <authorList>
            <person name="Zaccaron A.Z."/>
            <person name="Chen L.H."/>
            <person name="Samaras A."/>
            <person name="Stergiopoulos I."/>
        </authorList>
    </citation>
    <scope>NUCLEOTIDE SEQUENCE</scope>
    <source>
        <strain evidence="2">Race5_Kim</strain>
    </source>
</reference>
<evidence type="ECO:0000256" key="1">
    <source>
        <dbReference type="SAM" id="MobiDB-lite"/>
    </source>
</evidence>
<feature type="compositionally biased region" description="Low complexity" evidence="1">
    <location>
        <begin position="514"/>
        <end position="525"/>
    </location>
</feature>
<feature type="region of interest" description="Disordered" evidence="1">
    <location>
        <begin position="724"/>
        <end position="857"/>
    </location>
</feature>
<feature type="compositionally biased region" description="Basic residues" evidence="1">
    <location>
        <begin position="777"/>
        <end position="791"/>
    </location>
</feature>
<dbReference type="GeneID" id="71981264"/>
<dbReference type="OrthoDB" id="10265971at2759"/>
<feature type="region of interest" description="Disordered" evidence="1">
    <location>
        <begin position="459"/>
        <end position="553"/>
    </location>
</feature>
<feature type="region of interest" description="Disordered" evidence="1">
    <location>
        <begin position="665"/>
        <end position="705"/>
    </location>
</feature>
<feature type="compositionally biased region" description="Acidic residues" evidence="1">
    <location>
        <begin position="373"/>
        <end position="383"/>
    </location>
</feature>
<protein>
    <submittedName>
        <fullName evidence="2">Uncharacterized protein</fullName>
    </submittedName>
</protein>
<dbReference type="Proteomes" id="UP000756132">
    <property type="component" value="Chromosome 1"/>
</dbReference>
<sequence>MVVMPIALWHRRNSPRPCDDSRLPRQRLHNVRAPKHAASQLHLDPEQEIQHHIYWQPATCRTWRESASTEREHHSITTTLVITMSDVARYYHSSLYAFNAQARSAVIGTFNEVIQDVAVRSWYDGAQEIFLLECPNTLGSMADDALTTIIMKYIEQELDDAENEERRPNILRFPESRFDALDSFAEQRQEDEEDLTMSAPLVSGRPSVTHLVIVGPAEGKMLRFFRLDELAGDLLERTLAPFNERAQRVVNDGLTCRAVRWIEETGRYAFNGRTGTGRISLETAGENQLALPRFERLHDTRTFDADANNSAARTWAHVGEAPTVEKWVQGIGETRQEDPAEKADMPKDARNLIAATDSYAIGRVRVPKGAQALDDDPADSETSADERPPTGAFNNLLKGQMGSIDGSGDDSDSDEAEEPAFADLLGSNSSKQVAASMRRSFSGDWGLLSSPEARLTAWTNARPAGVMPTRRPQRDTPQRPPSSTQQLENFPPLELNLRPCQQTPSPVKQPLIEQSPQSQRLPRQRAVTRASQDTALRQRKVSARDDNSSFPDYGKDFSGVDRKGLHAPAAALAKWEIENYTEQKPKSKRQQVLLRQREISGSGFSPAPTDRSDFGNRESQTGTRGSRADSGVCASEDTLVNTPAQAEPEWVNNVVQPRVQTVRLVEERSRSSDRLPEAPPGFLAPRVPRIKPDQVSASPGVKESDGQLIDVEPNVLEDVPSQPPASIFANMQNPLVPTSSESTSQARQERPTGDGGSQDVIVERVQTLPANYTLKRNTMRQKATKKHKSKNTLKGGAKSAAKKVELPLPSPPPPPKPKLAPLPQTSEQKPRIKTTQAEEHGGAPNISKAPPSSSIVSESHAFGQALLDIRQLSMLKAQSADAESDTAQPLETVKLACQIGIVLLRGLDKSLRQRTNEPEVLQHKLSATSTDFKRDLFSRVTTSNNDAKALIALMSKSDGDFVTDVFYDVIIRDDTGAFLTITIPSADKESYTIKSQDQILTEACAHFPTRVWDVKYAILRPASEGDTPASKAVKEFVASMKSAEDAPSFRAMVSIGVFTLERVLAKRVFHQTADGITTKVVQVQDLFMEPADHEHHNIQVIALSEERMAEEQRLWWEASWETTDVMAAEELESRVNQVVCSMDHVGLENQGPWVRMEESDEGERPIVPADAILW</sequence>
<reference evidence="2" key="1">
    <citation type="submission" date="2021-12" db="EMBL/GenBank/DDBJ databases">
        <authorList>
            <person name="Zaccaron A."/>
            <person name="Stergiopoulos I."/>
        </authorList>
    </citation>
    <scope>NUCLEOTIDE SEQUENCE</scope>
    <source>
        <strain evidence="2">Race5_Kim</strain>
    </source>
</reference>
<keyword evidence="3" id="KW-1185">Reference proteome</keyword>
<dbReference type="AlphaFoldDB" id="A0A9Q8L8I5"/>
<feature type="region of interest" description="Disordered" evidence="1">
    <location>
        <begin position="368"/>
        <end position="417"/>
    </location>
</feature>
<gene>
    <name evidence="2" type="ORF">CLAFUR5_01386</name>
</gene>
<evidence type="ECO:0000313" key="3">
    <source>
        <dbReference type="Proteomes" id="UP000756132"/>
    </source>
</evidence>
<name>A0A9Q8L8I5_PASFU</name>
<dbReference type="RefSeq" id="XP_047757112.1">
    <property type="nucleotide sequence ID" value="XM_047900534.1"/>
</dbReference>
<feature type="compositionally biased region" description="Basic and acidic residues" evidence="1">
    <location>
        <begin position="665"/>
        <end position="676"/>
    </location>
</feature>
<proteinExistence type="predicted"/>
<feature type="compositionally biased region" description="Acidic residues" evidence="1">
    <location>
        <begin position="407"/>
        <end position="417"/>
    </location>
</feature>
<feature type="compositionally biased region" description="Polar residues" evidence="1">
    <location>
        <begin position="729"/>
        <end position="746"/>
    </location>
</feature>
<dbReference type="KEGG" id="ffu:CLAFUR5_01386"/>